<dbReference type="InterPro" id="IPR036396">
    <property type="entry name" value="Cyt_P450_sf"/>
</dbReference>
<evidence type="ECO:0000256" key="3">
    <source>
        <dbReference type="ARBA" id="ARBA00022723"/>
    </source>
</evidence>
<keyword evidence="6 7" id="KW-0349">Heme</keyword>
<keyword evidence="3 6" id="KW-0479">Metal-binding</keyword>
<gene>
    <name evidence="8" type="ORF">JR316_005623</name>
</gene>
<dbReference type="AlphaFoldDB" id="A0A8H8CJS1"/>
<dbReference type="GO" id="GO:0016705">
    <property type="term" value="F:oxidoreductase activity, acting on paired donors, with incorporation or reduction of molecular oxygen"/>
    <property type="evidence" value="ECO:0007669"/>
    <property type="project" value="InterPro"/>
</dbReference>
<feature type="binding site" description="axial binding residue" evidence="6">
    <location>
        <position position="416"/>
    </location>
    <ligand>
        <name>heme</name>
        <dbReference type="ChEBI" id="CHEBI:30413"/>
    </ligand>
    <ligandPart>
        <name>Fe</name>
        <dbReference type="ChEBI" id="CHEBI:18248"/>
    </ligandPart>
</feature>
<evidence type="ECO:0000256" key="7">
    <source>
        <dbReference type="RuleBase" id="RU000461"/>
    </source>
</evidence>
<dbReference type="SUPFAM" id="SSF48264">
    <property type="entry name" value="Cytochrome P450"/>
    <property type="match status" value="1"/>
</dbReference>
<dbReference type="CDD" id="cd11041">
    <property type="entry name" value="CYP503A1-like"/>
    <property type="match status" value="1"/>
</dbReference>
<dbReference type="InterPro" id="IPR002401">
    <property type="entry name" value="Cyt_P450_E_grp-I"/>
</dbReference>
<proteinExistence type="inferred from homology"/>
<evidence type="ECO:0000256" key="5">
    <source>
        <dbReference type="ARBA" id="ARBA00023004"/>
    </source>
</evidence>
<evidence type="ECO:0008006" key="9">
    <source>
        <dbReference type="Google" id="ProtNLM"/>
    </source>
</evidence>
<dbReference type="InterPro" id="IPR001128">
    <property type="entry name" value="Cyt_P450"/>
</dbReference>
<evidence type="ECO:0000256" key="6">
    <source>
        <dbReference type="PIRSR" id="PIRSR602401-1"/>
    </source>
</evidence>
<keyword evidence="7" id="KW-0503">Monooxygenase</keyword>
<evidence type="ECO:0000313" key="8">
    <source>
        <dbReference type="EMBL" id="KAG5169067.1"/>
    </source>
</evidence>
<dbReference type="Pfam" id="PF00067">
    <property type="entry name" value="p450"/>
    <property type="match status" value="1"/>
</dbReference>
<dbReference type="EMBL" id="JAFIQS010000005">
    <property type="protein sequence ID" value="KAG5169067.1"/>
    <property type="molecule type" value="Genomic_DNA"/>
</dbReference>
<dbReference type="GO" id="GO:0004497">
    <property type="term" value="F:monooxygenase activity"/>
    <property type="evidence" value="ECO:0007669"/>
    <property type="project" value="UniProtKB-KW"/>
</dbReference>
<comment type="caution">
    <text evidence="8">The sequence shown here is derived from an EMBL/GenBank/DDBJ whole genome shotgun (WGS) entry which is preliminary data.</text>
</comment>
<evidence type="ECO:0000256" key="2">
    <source>
        <dbReference type="ARBA" id="ARBA00010617"/>
    </source>
</evidence>
<reference evidence="8" key="1">
    <citation type="submission" date="2021-02" db="EMBL/GenBank/DDBJ databases">
        <title>Psilocybe cubensis genome.</title>
        <authorList>
            <person name="Mckernan K.J."/>
            <person name="Crawford S."/>
            <person name="Trippe A."/>
            <person name="Kane L.T."/>
            <person name="Mclaughlin S."/>
        </authorList>
    </citation>
    <scope>NUCLEOTIDE SEQUENCE [LARGE SCALE GENOMIC DNA]</scope>
    <source>
        <strain evidence="8">MGC-MH-2018</strain>
    </source>
</reference>
<evidence type="ECO:0000256" key="4">
    <source>
        <dbReference type="ARBA" id="ARBA00023002"/>
    </source>
</evidence>
<dbReference type="PRINTS" id="PR00463">
    <property type="entry name" value="EP450I"/>
</dbReference>
<protein>
    <recommendedName>
        <fullName evidence="9">Cytochrome P450</fullName>
    </recommendedName>
</protein>
<evidence type="ECO:0000256" key="1">
    <source>
        <dbReference type="ARBA" id="ARBA00001971"/>
    </source>
</evidence>
<keyword evidence="5 6" id="KW-0408">Iron</keyword>
<sequence length="472" mass="53500">MLELKHIPTIGSPGILLSYFDAFQFPKIGHEMIHDGYSKYYGGAFKVSMMSKWMVVITGPDMINDIRKASDEQLSSRAAIAETAQSDYMISPRISTDPYHVGVVRTPLTRHLGTRFNDIKDEIASSFSDLVPCKGDEWASIPVYKTIVSIVCRTSNRVFVGLPLCRNPEYRELNEQFTLDVVAGAQFINMFPKILRPVIGRLRTKASRRIETAISLAGPLFQEQLDKETQYGKDRPDKPNNLISWLIDVAEGEQRDIRDLVIRLLSVNFGAIHTTSMAFTHILYDLATYPEYVKPLREEIESIIATEGWTKVSTVNMHKVDSFIKESQRIAASGLMMRRVAMKDFTFSNGITVPAGTHLGFATSATHMDESKYDNPSEFQGFRFAELRDKEGESKQHQMISLSLDYGVFGIGKHACPGRFFAVNELKTMLAHVLLNYDVKLVKEKQRPENWWMSAGCIPNMTAELMFRRRQA</sequence>
<dbReference type="GO" id="GO:0005506">
    <property type="term" value="F:iron ion binding"/>
    <property type="evidence" value="ECO:0007669"/>
    <property type="project" value="InterPro"/>
</dbReference>
<accession>A0A8H8CJS1</accession>
<name>A0A8H8CJS1_PSICU</name>
<comment type="similarity">
    <text evidence="2 7">Belongs to the cytochrome P450 family.</text>
</comment>
<dbReference type="PROSITE" id="PS00086">
    <property type="entry name" value="CYTOCHROME_P450"/>
    <property type="match status" value="1"/>
</dbReference>
<dbReference type="InterPro" id="IPR017972">
    <property type="entry name" value="Cyt_P450_CS"/>
</dbReference>
<comment type="cofactor">
    <cofactor evidence="1 6">
        <name>heme</name>
        <dbReference type="ChEBI" id="CHEBI:30413"/>
    </cofactor>
</comment>
<dbReference type="GO" id="GO:0020037">
    <property type="term" value="F:heme binding"/>
    <property type="evidence" value="ECO:0007669"/>
    <property type="project" value="InterPro"/>
</dbReference>
<keyword evidence="4 7" id="KW-0560">Oxidoreductase</keyword>
<dbReference type="Gene3D" id="1.10.630.10">
    <property type="entry name" value="Cytochrome P450"/>
    <property type="match status" value="1"/>
</dbReference>
<dbReference type="PANTHER" id="PTHR46206">
    <property type="entry name" value="CYTOCHROME P450"/>
    <property type="match status" value="1"/>
</dbReference>
<organism evidence="8">
    <name type="scientific">Psilocybe cubensis</name>
    <name type="common">Psychedelic mushroom</name>
    <name type="synonym">Stropharia cubensis</name>
    <dbReference type="NCBI Taxonomy" id="181762"/>
    <lineage>
        <taxon>Eukaryota</taxon>
        <taxon>Fungi</taxon>
        <taxon>Dikarya</taxon>
        <taxon>Basidiomycota</taxon>
        <taxon>Agaricomycotina</taxon>
        <taxon>Agaricomycetes</taxon>
        <taxon>Agaricomycetidae</taxon>
        <taxon>Agaricales</taxon>
        <taxon>Agaricineae</taxon>
        <taxon>Strophariaceae</taxon>
        <taxon>Psilocybe</taxon>
    </lineage>
</organism>